<reference evidence="1 2" key="1">
    <citation type="submission" date="2020-04" db="EMBL/GenBank/DDBJ databases">
        <title>Perkinsus chesapeaki whole genome sequence.</title>
        <authorList>
            <person name="Bogema D.R."/>
        </authorList>
    </citation>
    <scope>NUCLEOTIDE SEQUENCE [LARGE SCALE GENOMIC DNA]</scope>
    <source>
        <strain evidence="1">ATCC PRA-425</strain>
    </source>
</reference>
<evidence type="ECO:0000313" key="2">
    <source>
        <dbReference type="Proteomes" id="UP000591131"/>
    </source>
</evidence>
<name>A0A7J6KWE2_PERCH</name>
<keyword evidence="2" id="KW-1185">Reference proteome</keyword>
<dbReference type="Proteomes" id="UP000591131">
    <property type="component" value="Unassembled WGS sequence"/>
</dbReference>
<comment type="caution">
    <text evidence="1">The sequence shown here is derived from an EMBL/GenBank/DDBJ whole genome shotgun (WGS) entry which is preliminary data.</text>
</comment>
<proteinExistence type="predicted"/>
<gene>
    <name evidence="1" type="ORF">FOL47_000320</name>
</gene>
<protein>
    <submittedName>
        <fullName evidence="1">Uncharacterized protein</fullName>
    </submittedName>
</protein>
<dbReference type="OrthoDB" id="8931359at2759"/>
<accession>A0A7J6KWE2</accession>
<organism evidence="1 2">
    <name type="scientific">Perkinsus chesapeaki</name>
    <name type="common">Clam parasite</name>
    <name type="synonym">Perkinsus andrewsi</name>
    <dbReference type="NCBI Taxonomy" id="330153"/>
    <lineage>
        <taxon>Eukaryota</taxon>
        <taxon>Sar</taxon>
        <taxon>Alveolata</taxon>
        <taxon>Perkinsozoa</taxon>
        <taxon>Perkinsea</taxon>
        <taxon>Perkinsida</taxon>
        <taxon>Perkinsidae</taxon>
        <taxon>Perkinsus</taxon>
    </lineage>
</organism>
<dbReference type="AlphaFoldDB" id="A0A7J6KWE2"/>
<dbReference type="EMBL" id="JAAPAO010001044">
    <property type="protein sequence ID" value="KAF4651548.1"/>
    <property type="molecule type" value="Genomic_DNA"/>
</dbReference>
<feature type="non-terminal residue" evidence="1">
    <location>
        <position position="513"/>
    </location>
</feature>
<evidence type="ECO:0000313" key="1">
    <source>
        <dbReference type="EMBL" id="KAF4651548.1"/>
    </source>
</evidence>
<sequence>LKSDGTAGQHLSTLDKERGRTFVAPWHYTSWSHYKVGFGQEAQLTHEQFWNEGPARKLGAYLLFMGRLRNSTHGPATSIQRKFLRWLQARISSCENPAAELDRLEVRDVEGRRSILEDHEQYLEPPENVSHAASLRFPQELIQAHPRLLAGGPSNRATLAVCKLKKVEMVALEDPSLPSLPLGDGAIIQPGVGQGRARVQFPSMQVFSVNYPRITAVFTYRKAMSRDLLAELRTLSATGGSSAFSARLLESQQTVYLGTRARYQLHCQEWLDTKSSDRLSSFQVARTPVGGFRSFGRMSDENGWNVPDSDRSRENMMSLYVHDYMERQPRLIQELKSYHGGILRADHTRPLAHKIDTAAGVKWSFWVMNEFQEVIAHAFTVTDGDVQPYPVLDQVDKQCYGSTHTMLEEIFPGILVRVDPFHILWRLSKACGFCKKPPFRGKGNYCSLQVQKDSINAFRTRGSSQLEGIHGCQAKFLSGPNVGAEATQALVMDVIIRHNRFARRKFNAATVYR</sequence>